<evidence type="ECO:0000259" key="2">
    <source>
        <dbReference type="PROSITE" id="PS51184"/>
    </source>
</evidence>
<dbReference type="PANTHER" id="PTHR12461">
    <property type="entry name" value="HYPOXIA-INDUCIBLE FACTOR 1 ALPHA INHIBITOR-RELATED"/>
    <property type="match status" value="1"/>
</dbReference>
<keyword evidence="4" id="KW-1185">Reference proteome</keyword>
<evidence type="ECO:0000313" key="4">
    <source>
        <dbReference type="Proteomes" id="UP000001357"/>
    </source>
</evidence>
<dbReference type="GO" id="GO:0030947">
    <property type="term" value="P:regulation of vascular endothelial growth factor receptor signaling pathway"/>
    <property type="evidence" value="ECO:0000318"/>
    <property type="project" value="GO_Central"/>
</dbReference>
<accession>A9UT76</accession>
<dbReference type="AlphaFoldDB" id="A9UT76"/>
<dbReference type="GeneID" id="5889246"/>
<feature type="transmembrane region" description="Helical" evidence="1">
    <location>
        <begin position="12"/>
        <end position="29"/>
    </location>
</feature>
<gene>
    <name evidence="3" type="ORF">MONBRDRAFT_23375</name>
</gene>
<sequence>MLRAAEPARERGCSWLAVVVLSMMIGVGICGADSAPDPCIMGLATVGRVAPKLLVRVVEQLEQQRTAHHLAGLAWLQHGSPVRTIASSLQWEAIYVAAVEDEVAASPASEATVASLLKLLDDIFTASRLTPCARWVVLVGGWDPKEAPPSPDIFANVIQDWPNTLQLVLSLPGADFVSQRVGFAEADRAFPDGSYFRRAPTLKALISMGDIASNSLQAHILAKGGYLRTVSAQQLLELHGRGYFVNEQPYAPASRPPTAAAALHVDVMSAPDAHCAPIAADPMTNYLDARGSEEPFMETLVAAAKPVLVHSKVIQGWAGRQRWTNLSTLLDDFGLDVFEDVKVSRHGRYSDADMAAPLAQSEETDVHWEAPFEVKDLTRADIEANVAAAQASAAGGSPAAKLSYFSSVSEGLLRHMRPDFCAYLTSDDWMYRRQFVWFSTAGATTHFHFDQDYNLFVQMSGRKRFYFYPTSAAPDMRMFPRVHPLWHKSQLDPCSSGSNSGGMALNDRRAWVLEVGPGDAVYIPPYVWHRVETLTPHSLSLSTLSHDDELRENMESIYTMDHKFDRLRDGRGRMFALRLYVDMLLNEMVGYQRTRSFLDELLRERYAGHEALFVDQPELCAAQQVGGLPTAQHVYGDCLTDMRLTTALFETITDRAVRDLLLKDYIEELAAQVVGARQVWSFFYYCFRDQEYYITDMASEEHSMWDYASPDDLPSESAT</sequence>
<dbReference type="PROSITE" id="PS51184">
    <property type="entry name" value="JMJC"/>
    <property type="match status" value="1"/>
</dbReference>
<evidence type="ECO:0000256" key="1">
    <source>
        <dbReference type="SAM" id="Phobius"/>
    </source>
</evidence>
<proteinExistence type="predicted"/>
<dbReference type="Proteomes" id="UP000001357">
    <property type="component" value="Unassembled WGS sequence"/>
</dbReference>
<dbReference type="Gene3D" id="2.60.120.650">
    <property type="entry name" value="Cupin"/>
    <property type="match status" value="1"/>
</dbReference>
<keyword evidence="1" id="KW-0472">Membrane</keyword>
<reference evidence="3 4" key="1">
    <citation type="journal article" date="2008" name="Nature">
        <title>The genome of the choanoflagellate Monosiga brevicollis and the origin of metazoans.</title>
        <authorList>
            <consortium name="JGI Sequencing"/>
            <person name="King N."/>
            <person name="Westbrook M.J."/>
            <person name="Young S.L."/>
            <person name="Kuo A."/>
            <person name="Abedin M."/>
            <person name="Chapman J."/>
            <person name="Fairclough S."/>
            <person name="Hellsten U."/>
            <person name="Isogai Y."/>
            <person name="Letunic I."/>
            <person name="Marr M."/>
            <person name="Pincus D."/>
            <person name="Putnam N."/>
            <person name="Rokas A."/>
            <person name="Wright K.J."/>
            <person name="Zuzow R."/>
            <person name="Dirks W."/>
            <person name="Good M."/>
            <person name="Goodstein D."/>
            <person name="Lemons D."/>
            <person name="Li W."/>
            <person name="Lyons J.B."/>
            <person name="Morris A."/>
            <person name="Nichols S."/>
            <person name="Richter D.J."/>
            <person name="Salamov A."/>
            <person name="Bork P."/>
            <person name="Lim W.A."/>
            <person name="Manning G."/>
            <person name="Miller W.T."/>
            <person name="McGinnis W."/>
            <person name="Shapiro H."/>
            <person name="Tjian R."/>
            <person name="Grigoriev I.V."/>
            <person name="Rokhsar D."/>
        </authorList>
    </citation>
    <scope>NUCLEOTIDE SEQUENCE [LARGE SCALE GENOMIC DNA]</scope>
    <source>
        <strain evidence="4">MX1 / ATCC 50154</strain>
    </source>
</reference>
<name>A9UT76_MONBE</name>
<dbReference type="InterPro" id="IPR003347">
    <property type="entry name" value="JmjC_dom"/>
</dbReference>
<protein>
    <recommendedName>
        <fullName evidence="2">JmjC domain-containing protein</fullName>
    </recommendedName>
</protein>
<dbReference type="SMART" id="SM00558">
    <property type="entry name" value="JmjC"/>
    <property type="match status" value="1"/>
</dbReference>
<keyword evidence="1" id="KW-1133">Transmembrane helix</keyword>
<keyword evidence="1" id="KW-0812">Transmembrane</keyword>
<dbReference type="KEGG" id="mbr:MONBRDRAFT_23375"/>
<dbReference type="EMBL" id="CH991545">
    <property type="protein sequence ID" value="EDQ91198.1"/>
    <property type="molecule type" value="Genomic_DNA"/>
</dbReference>
<dbReference type="InterPro" id="IPR041667">
    <property type="entry name" value="Cupin_8"/>
</dbReference>
<dbReference type="InParanoid" id="A9UT76"/>
<organism evidence="3 4">
    <name type="scientific">Monosiga brevicollis</name>
    <name type="common">Choanoflagellate</name>
    <dbReference type="NCBI Taxonomy" id="81824"/>
    <lineage>
        <taxon>Eukaryota</taxon>
        <taxon>Choanoflagellata</taxon>
        <taxon>Craspedida</taxon>
        <taxon>Salpingoecidae</taxon>
        <taxon>Monosiga</taxon>
    </lineage>
</organism>
<dbReference type="eggNOG" id="KOG2132">
    <property type="taxonomic scope" value="Eukaryota"/>
</dbReference>
<feature type="domain" description="JmjC" evidence="2">
    <location>
        <begin position="397"/>
        <end position="562"/>
    </location>
</feature>
<dbReference type="RefSeq" id="XP_001743620.1">
    <property type="nucleotide sequence ID" value="XM_001743568.1"/>
</dbReference>
<dbReference type="GO" id="GO:0045746">
    <property type="term" value="P:negative regulation of Notch signaling pathway"/>
    <property type="evidence" value="ECO:0000318"/>
    <property type="project" value="GO_Central"/>
</dbReference>
<dbReference type="SUPFAM" id="SSF51197">
    <property type="entry name" value="Clavaminate synthase-like"/>
    <property type="match status" value="1"/>
</dbReference>
<evidence type="ECO:0000313" key="3">
    <source>
        <dbReference type="EMBL" id="EDQ91198.1"/>
    </source>
</evidence>
<dbReference type="GO" id="GO:0016706">
    <property type="term" value="F:2-oxoglutarate-dependent dioxygenase activity"/>
    <property type="evidence" value="ECO:0000318"/>
    <property type="project" value="GO_Central"/>
</dbReference>
<dbReference type="Pfam" id="PF13621">
    <property type="entry name" value="Cupin_8"/>
    <property type="match status" value="1"/>
</dbReference>
<dbReference type="PANTHER" id="PTHR12461:SF105">
    <property type="entry name" value="HYPOXIA-INDUCIBLE FACTOR 1-ALPHA INHIBITOR"/>
    <property type="match status" value="1"/>
</dbReference>